<reference evidence="4 5" key="1">
    <citation type="submission" date="2024-11" db="EMBL/GenBank/DDBJ databases">
        <title>Chromosome-level genome assembly of Eucalyptus globulus Labill. provides insights into its genome evolution.</title>
        <authorList>
            <person name="Li X."/>
        </authorList>
    </citation>
    <scope>NUCLEOTIDE SEQUENCE [LARGE SCALE GENOMIC DNA]</scope>
    <source>
        <strain evidence="4">CL2024</strain>
        <tissue evidence="4">Fresh tender leaves</tissue>
    </source>
</reference>
<organism evidence="4 5">
    <name type="scientific">Eucalyptus globulus</name>
    <name type="common">Tasmanian blue gum</name>
    <dbReference type="NCBI Taxonomy" id="34317"/>
    <lineage>
        <taxon>Eukaryota</taxon>
        <taxon>Viridiplantae</taxon>
        <taxon>Streptophyta</taxon>
        <taxon>Embryophyta</taxon>
        <taxon>Tracheophyta</taxon>
        <taxon>Spermatophyta</taxon>
        <taxon>Magnoliopsida</taxon>
        <taxon>eudicotyledons</taxon>
        <taxon>Gunneridae</taxon>
        <taxon>Pentapetalae</taxon>
        <taxon>rosids</taxon>
        <taxon>malvids</taxon>
        <taxon>Myrtales</taxon>
        <taxon>Myrtaceae</taxon>
        <taxon>Myrtoideae</taxon>
        <taxon>Eucalypteae</taxon>
        <taxon>Eucalyptus</taxon>
    </lineage>
</organism>
<dbReference type="AlphaFoldDB" id="A0ABD3LI60"/>
<evidence type="ECO:0000256" key="1">
    <source>
        <dbReference type="ARBA" id="ARBA00006974"/>
    </source>
</evidence>
<proteinExistence type="inferred from homology"/>
<evidence type="ECO:0000256" key="3">
    <source>
        <dbReference type="ARBA" id="ARBA00022604"/>
    </source>
</evidence>
<evidence type="ECO:0000313" key="4">
    <source>
        <dbReference type="EMBL" id="KAL3747990.1"/>
    </source>
</evidence>
<keyword evidence="5" id="KW-1185">Reference proteome</keyword>
<name>A0ABD3LI60_EUCGL</name>
<evidence type="ECO:0000313" key="5">
    <source>
        <dbReference type="Proteomes" id="UP001634007"/>
    </source>
</evidence>
<accession>A0ABD3LI60</accession>
<evidence type="ECO:0000256" key="2">
    <source>
        <dbReference type="ARBA" id="ARBA00022473"/>
    </source>
</evidence>
<dbReference type="Proteomes" id="UP001634007">
    <property type="component" value="Unassembled WGS sequence"/>
</dbReference>
<protein>
    <submittedName>
        <fullName evidence="4">Uncharacterized protein</fullName>
    </submittedName>
</protein>
<dbReference type="EMBL" id="JBJKBG010000002">
    <property type="protein sequence ID" value="KAL3747990.1"/>
    <property type="molecule type" value="Genomic_DNA"/>
</dbReference>
<comment type="similarity">
    <text evidence="1">Belongs to the ARG7 family.</text>
</comment>
<sequence>MGVAMEKPNADMIKKSWRINMVMKRLLRKWMKTNKTSGAAVPALVPAGCFPVYVGEGDGKERFVVKTEYVNHPLFKSLLEDAESEYGFCSQGPLSLPCHPDFFFKVLAEMESSHHDHCSCSDTDGSDDLFPNSKTPGSNHEHKFQWFPFRITPNNSPRVRWPTSKSDDEAKQCCRASPYHLLTAPNSLLKRNLHGPPS</sequence>
<keyword evidence="2" id="KW-0217">Developmental protein</keyword>
<dbReference type="PANTHER" id="PTHR31374">
    <property type="entry name" value="AUXIN-INDUCED PROTEIN-LIKE-RELATED"/>
    <property type="match status" value="1"/>
</dbReference>
<dbReference type="PANTHER" id="PTHR31374:SF118">
    <property type="entry name" value="OS01G0924966 PROTEIN"/>
    <property type="match status" value="1"/>
</dbReference>
<keyword evidence="3" id="KW-0341">Growth regulation</keyword>
<gene>
    <name evidence="4" type="ORF">ACJRO7_009249</name>
</gene>
<dbReference type="Pfam" id="PF02519">
    <property type="entry name" value="Auxin_inducible"/>
    <property type="match status" value="1"/>
</dbReference>
<comment type="caution">
    <text evidence="4">The sequence shown here is derived from an EMBL/GenBank/DDBJ whole genome shotgun (WGS) entry which is preliminary data.</text>
</comment>
<dbReference type="InterPro" id="IPR003676">
    <property type="entry name" value="SAUR_fam"/>
</dbReference>